<feature type="transmembrane region" description="Helical" evidence="2">
    <location>
        <begin position="87"/>
        <end position="109"/>
    </location>
</feature>
<evidence type="ECO:0000313" key="3">
    <source>
        <dbReference type="EMBL" id="KMP00994.1"/>
    </source>
</evidence>
<evidence type="ECO:0000313" key="4">
    <source>
        <dbReference type="Proteomes" id="UP000054565"/>
    </source>
</evidence>
<keyword evidence="2" id="KW-0812">Transmembrane</keyword>
<accession>A0A0J6Y1X4</accession>
<name>A0A0J6Y1X4_COCIT</name>
<keyword evidence="2" id="KW-1133">Transmembrane helix</keyword>
<gene>
    <name evidence="3" type="ORF">CIRG_01134</name>
</gene>
<dbReference type="EMBL" id="DS028093">
    <property type="protein sequence ID" value="KMP00994.1"/>
    <property type="molecule type" value="Genomic_DNA"/>
</dbReference>
<reference evidence="4" key="1">
    <citation type="journal article" date="2010" name="Genome Res.">
        <title>Population genomic sequencing of Coccidioides fungi reveals recent hybridization and transposon control.</title>
        <authorList>
            <person name="Neafsey D.E."/>
            <person name="Barker B.M."/>
            <person name="Sharpton T.J."/>
            <person name="Stajich J.E."/>
            <person name="Park D.J."/>
            <person name="Whiston E."/>
            <person name="Hung C.-Y."/>
            <person name="McMahan C."/>
            <person name="White J."/>
            <person name="Sykes S."/>
            <person name="Heiman D."/>
            <person name="Young S."/>
            <person name="Zeng Q."/>
            <person name="Abouelleil A."/>
            <person name="Aftuck L."/>
            <person name="Bessette D."/>
            <person name="Brown A."/>
            <person name="FitzGerald M."/>
            <person name="Lui A."/>
            <person name="Macdonald J.P."/>
            <person name="Priest M."/>
            <person name="Orbach M.J."/>
            <person name="Galgiani J.N."/>
            <person name="Kirkland T.N."/>
            <person name="Cole G.T."/>
            <person name="Birren B.W."/>
            <person name="Henn M.R."/>
            <person name="Taylor J.W."/>
            <person name="Rounsley S.D."/>
        </authorList>
    </citation>
    <scope>NUCLEOTIDE SEQUENCE [LARGE SCALE GENOMIC DNA]</scope>
    <source>
        <strain evidence="4">RMSCC 2394</strain>
    </source>
</reference>
<evidence type="ECO:0000256" key="1">
    <source>
        <dbReference type="SAM" id="MobiDB-lite"/>
    </source>
</evidence>
<proteinExistence type="predicted"/>
<feature type="region of interest" description="Disordered" evidence="1">
    <location>
        <begin position="26"/>
        <end position="51"/>
    </location>
</feature>
<sequence>MWRKTKDCPVHRYHLLAAVIDRLTGQPGTQSARRQQPAGMHDFSQHSDGSSTTRMVGLGRFANNSLDRKSSLEVSETDALETMSQFASWQTGVSFLLGAGISLLVSFFASRNREQALNGSLSGSKIKDTTLFNNETFHNDDDGDLRKALTNLNEFAITEF</sequence>
<keyword evidence="2" id="KW-0472">Membrane</keyword>
<organism evidence="3 4">
    <name type="scientific">Coccidioides immitis RMSCC 2394</name>
    <dbReference type="NCBI Taxonomy" id="404692"/>
    <lineage>
        <taxon>Eukaryota</taxon>
        <taxon>Fungi</taxon>
        <taxon>Dikarya</taxon>
        <taxon>Ascomycota</taxon>
        <taxon>Pezizomycotina</taxon>
        <taxon>Eurotiomycetes</taxon>
        <taxon>Eurotiomycetidae</taxon>
        <taxon>Onygenales</taxon>
        <taxon>Onygenaceae</taxon>
        <taxon>Coccidioides</taxon>
    </lineage>
</organism>
<protein>
    <submittedName>
        <fullName evidence="3">Uncharacterized protein</fullName>
    </submittedName>
</protein>
<evidence type="ECO:0000256" key="2">
    <source>
        <dbReference type="SAM" id="Phobius"/>
    </source>
</evidence>
<dbReference type="Proteomes" id="UP000054565">
    <property type="component" value="Unassembled WGS sequence"/>
</dbReference>
<dbReference type="AlphaFoldDB" id="A0A0J6Y1X4"/>